<protein>
    <submittedName>
        <fullName evidence="5">ABC transporter substrate-binding protein</fullName>
    </submittedName>
</protein>
<feature type="signal peptide" evidence="4">
    <location>
        <begin position="1"/>
        <end position="28"/>
    </location>
</feature>
<dbReference type="Pfam" id="PF13416">
    <property type="entry name" value="SBP_bac_8"/>
    <property type="match status" value="1"/>
</dbReference>
<gene>
    <name evidence="5" type="ORF">TM49_20230</name>
</gene>
<proteinExistence type="inferred from homology"/>
<evidence type="ECO:0000256" key="2">
    <source>
        <dbReference type="ARBA" id="ARBA00008520"/>
    </source>
</evidence>
<keyword evidence="3" id="KW-0574">Periplasm</keyword>
<dbReference type="GO" id="GO:0042597">
    <property type="term" value="C:periplasmic space"/>
    <property type="evidence" value="ECO:0007669"/>
    <property type="project" value="UniProtKB-SubCell"/>
</dbReference>
<evidence type="ECO:0000313" key="5">
    <source>
        <dbReference type="EMBL" id="AJY47469.1"/>
    </source>
</evidence>
<organism evidence="5 6">
    <name type="scientific">Martelella endophytica</name>
    <dbReference type="NCBI Taxonomy" id="1486262"/>
    <lineage>
        <taxon>Bacteria</taxon>
        <taxon>Pseudomonadati</taxon>
        <taxon>Pseudomonadota</taxon>
        <taxon>Alphaproteobacteria</taxon>
        <taxon>Hyphomicrobiales</taxon>
        <taxon>Aurantimonadaceae</taxon>
        <taxon>Martelella</taxon>
    </lineage>
</organism>
<name>A0A0D5LTF3_MAREN</name>
<keyword evidence="4" id="KW-0732">Signal</keyword>
<reference evidence="5 6" key="1">
    <citation type="journal article" date="2015" name="Genome Announc.">
        <title>Complete genome sequence of Martelella endophytica YC6887, which has antifungal activity associated with a halophyte.</title>
        <authorList>
            <person name="Khan A."/>
            <person name="Khan H."/>
            <person name="Chung E.J."/>
            <person name="Hossain M.T."/>
            <person name="Chung Y.R."/>
        </authorList>
    </citation>
    <scope>NUCLEOTIDE SEQUENCE [LARGE SCALE GENOMIC DNA]</scope>
    <source>
        <strain evidence="5">YC6887</strain>
    </source>
</reference>
<dbReference type="PANTHER" id="PTHR43649:SF11">
    <property type="entry name" value="ABC TRANSPORTER SUBSTRATE-BINDING PROTEIN YESO-RELATED"/>
    <property type="match status" value="1"/>
</dbReference>
<comment type="subcellular location">
    <subcellularLocation>
        <location evidence="1">Periplasm</location>
    </subcellularLocation>
</comment>
<sequence>MGGEGLIMTNTKLLAAAAVILAGTTVTAAAEEYTITVWAGGTNPTENYRLDNIELAADLLEREAAINGEELTINIEKQSWSGWDDFRQAVTLAGEAGNGPNILVAGHDDIPTWSKSGLLRPIGDYIYTDTYPLSQIYPNLWDVVTYNGQIWGVPQDAEARVMYWSIPGLKAIGWSDAEIADLPAKVKSGEFTLYDMLDAVKKMQDEGAVAAGDGFAPRPSNGGDYWQFYQSFGGEIADEESGKLVLDKQAMQDFYTFFADAVDDGVVSSTYLGLPWDTWHGSVVEGKYGVWHGGSWHYAQWTRQNGMTDFFDKVQYTLIPAGNENGRANSITHPLAYLLTAQGSEDEAEIAAELIARASSPELNAFHAVKSGHLAIGEDEVNVPLYANDRWLSEASAFLPDANATPNNVNVGIFQNDMFAGLESVWTGTATPEQAVNDLEAKLHADVGDDLIVR</sequence>
<dbReference type="Proteomes" id="UP000032611">
    <property type="component" value="Chromosome"/>
</dbReference>
<evidence type="ECO:0000256" key="4">
    <source>
        <dbReference type="SAM" id="SignalP"/>
    </source>
</evidence>
<dbReference type="InterPro" id="IPR050490">
    <property type="entry name" value="Bact_solute-bd_prot1"/>
</dbReference>
<dbReference type="PATRIC" id="fig|1486262.3.peg.4182"/>
<evidence type="ECO:0000256" key="3">
    <source>
        <dbReference type="ARBA" id="ARBA00022764"/>
    </source>
</evidence>
<dbReference type="Gene3D" id="3.40.190.10">
    <property type="entry name" value="Periplasmic binding protein-like II"/>
    <property type="match status" value="1"/>
</dbReference>
<keyword evidence="6" id="KW-1185">Reference proteome</keyword>
<accession>A0A0D5LTF3</accession>
<dbReference type="PANTHER" id="PTHR43649">
    <property type="entry name" value="ARABINOSE-BINDING PROTEIN-RELATED"/>
    <property type="match status" value="1"/>
</dbReference>
<dbReference type="EMBL" id="CP010803">
    <property type="protein sequence ID" value="AJY47469.1"/>
    <property type="molecule type" value="Genomic_DNA"/>
</dbReference>
<evidence type="ECO:0000256" key="1">
    <source>
        <dbReference type="ARBA" id="ARBA00004418"/>
    </source>
</evidence>
<dbReference type="HOGENOM" id="CLU_031522_0_0_5"/>
<dbReference type="SUPFAM" id="SSF53850">
    <property type="entry name" value="Periplasmic binding protein-like II"/>
    <property type="match status" value="1"/>
</dbReference>
<evidence type="ECO:0000313" key="6">
    <source>
        <dbReference type="Proteomes" id="UP000032611"/>
    </source>
</evidence>
<dbReference type="InterPro" id="IPR006059">
    <property type="entry name" value="SBP"/>
</dbReference>
<dbReference type="STRING" id="1486262.TM49_20230"/>
<feature type="chain" id="PRO_5002295354" evidence="4">
    <location>
        <begin position="29"/>
        <end position="454"/>
    </location>
</feature>
<dbReference type="AlphaFoldDB" id="A0A0D5LTF3"/>
<dbReference type="KEGG" id="mey:TM49_20230"/>
<comment type="similarity">
    <text evidence="2">Belongs to the bacterial solute-binding protein 1 family.</text>
</comment>